<organism evidence="11 12">
    <name type="scientific">Lucilia cuprina</name>
    <name type="common">Green bottle fly</name>
    <name type="synonym">Australian sheep blowfly</name>
    <dbReference type="NCBI Taxonomy" id="7375"/>
    <lineage>
        <taxon>Eukaryota</taxon>
        <taxon>Metazoa</taxon>
        <taxon>Ecdysozoa</taxon>
        <taxon>Arthropoda</taxon>
        <taxon>Hexapoda</taxon>
        <taxon>Insecta</taxon>
        <taxon>Pterygota</taxon>
        <taxon>Neoptera</taxon>
        <taxon>Endopterygota</taxon>
        <taxon>Diptera</taxon>
        <taxon>Brachycera</taxon>
        <taxon>Muscomorpha</taxon>
        <taxon>Oestroidea</taxon>
        <taxon>Calliphoridae</taxon>
        <taxon>Luciliinae</taxon>
        <taxon>Lucilia</taxon>
    </lineage>
</organism>
<evidence type="ECO:0000256" key="7">
    <source>
        <dbReference type="ARBA" id="ARBA00023306"/>
    </source>
</evidence>
<keyword evidence="12" id="KW-1185">Reference proteome</keyword>
<keyword evidence="8" id="KW-0137">Centromere</keyword>
<dbReference type="OMA" id="FNYLAYY"/>
<keyword evidence="6 9" id="KW-0175">Coiled coil</keyword>
<comment type="subcellular location">
    <subcellularLocation>
        <location evidence="1">Chromosome</location>
        <location evidence="1">Centromere</location>
    </subcellularLocation>
</comment>
<sequence length="394" mass="47570">MLTKEDVDSWNKLFPDCQINKTNLSNPTEHFLTNALVSYLRHFGINIEPPFNLQAENKENNRETRLFLITLARQIDHFLKITDKAYSFTYYDLIRPTPKKTAHMLYILLNYYYYYNLYKENVFKMAGDRINQLEELMGMVDDKRRDNEIRREENKNMKSTIENLMEEVPIARNKYRELEIKRNQQDEEIRKLRDTCKELKEKLEHLEDQKKILRKRVVADDESEELHKQLQQLKSEIAEQKEIEISNATNLNECKESYEKFQKLSKEIEQAQEIIPLRLIKQVQETNKLLTRAVKDDHDLQLKHESLLQEIEDENHTKCSLEEEKQYKKQEFETKQNEHLKLNNAKENVLKQRNTQLLQLQEEEHIFECQLEEQKEIAEYLRENISEILEPYEE</sequence>
<dbReference type="InterPro" id="IPR038275">
    <property type="entry name" value="Nuf2_N_sf"/>
</dbReference>
<reference evidence="11 12" key="1">
    <citation type="journal article" date="2015" name="Nat. Commun.">
        <title>Lucilia cuprina genome unlocks parasitic fly biology to underpin future interventions.</title>
        <authorList>
            <person name="Anstead C.A."/>
            <person name="Korhonen P.K."/>
            <person name="Young N.D."/>
            <person name="Hall R.S."/>
            <person name="Jex A.R."/>
            <person name="Murali S.C."/>
            <person name="Hughes D.S."/>
            <person name="Lee S.F."/>
            <person name="Perry T."/>
            <person name="Stroehlein A.J."/>
            <person name="Ansell B.R."/>
            <person name="Breugelmans B."/>
            <person name="Hofmann A."/>
            <person name="Qu J."/>
            <person name="Dugan S."/>
            <person name="Lee S.L."/>
            <person name="Chao H."/>
            <person name="Dinh H."/>
            <person name="Han Y."/>
            <person name="Doddapaneni H.V."/>
            <person name="Worley K.C."/>
            <person name="Muzny D.M."/>
            <person name="Ioannidis P."/>
            <person name="Waterhouse R.M."/>
            <person name="Zdobnov E.M."/>
            <person name="James P.J."/>
            <person name="Bagnall N.H."/>
            <person name="Kotze A.C."/>
            <person name="Gibbs R.A."/>
            <person name="Richards S."/>
            <person name="Batterham P."/>
            <person name="Gasser R.B."/>
        </authorList>
    </citation>
    <scope>NUCLEOTIDE SEQUENCE [LARGE SCALE GENOMIC DNA]</scope>
    <source>
        <strain evidence="11 12">LS</strain>
        <tissue evidence="11">Full body</tissue>
    </source>
</reference>
<evidence type="ECO:0000256" key="5">
    <source>
        <dbReference type="ARBA" id="ARBA00022776"/>
    </source>
</evidence>
<dbReference type="EMBL" id="JRES01000682">
    <property type="protein sequence ID" value="KNC29178.1"/>
    <property type="molecule type" value="Genomic_DNA"/>
</dbReference>
<keyword evidence="7" id="KW-0131">Cell cycle</keyword>
<evidence type="ECO:0000313" key="11">
    <source>
        <dbReference type="EMBL" id="KNC29178.1"/>
    </source>
</evidence>
<dbReference type="GO" id="GO:0051301">
    <property type="term" value="P:cell division"/>
    <property type="evidence" value="ECO:0007669"/>
    <property type="project" value="UniProtKB-KW"/>
</dbReference>
<protein>
    <recommendedName>
        <fullName evidence="10">Kinetochore protein Nuf2 N-terminal domain-containing protein</fullName>
    </recommendedName>
</protein>
<dbReference type="GO" id="GO:0031262">
    <property type="term" value="C:Ndc80 complex"/>
    <property type="evidence" value="ECO:0007669"/>
    <property type="project" value="InterPro"/>
</dbReference>
<dbReference type="Gene3D" id="1.10.418.60">
    <property type="entry name" value="Ncd80 complex, Nuf2 subunit"/>
    <property type="match status" value="1"/>
</dbReference>
<feature type="coiled-coil region" evidence="9">
    <location>
        <begin position="147"/>
        <end position="274"/>
    </location>
</feature>
<keyword evidence="5" id="KW-0498">Mitosis</keyword>
<keyword evidence="3" id="KW-0158">Chromosome</keyword>
<evidence type="ECO:0000256" key="4">
    <source>
        <dbReference type="ARBA" id="ARBA00022618"/>
    </source>
</evidence>
<evidence type="ECO:0000256" key="6">
    <source>
        <dbReference type="ARBA" id="ARBA00023054"/>
    </source>
</evidence>
<feature type="domain" description="Kinetochore protein Nuf2 N-terminal" evidence="10">
    <location>
        <begin position="17"/>
        <end position="115"/>
    </location>
</feature>
<name>A0A0L0C9S0_LUCCU</name>
<evidence type="ECO:0000256" key="1">
    <source>
        <dbReference type="ARBA" id="ARBA00004584"/>
    </source>
</evidence>
<accession>A0A0L0C9S0</accession>
<dbReference type="Proteomes" id="UP000037069">
    <property type="component" value="Unassembled WGS sequence"/>
</dbReference>
<dbReference type="AlphaFoldDB" id="A0A0L0C9S0"/>
<evidence type="ECO:0000313" key="12">
    <source>
        <dbReference type="Proteomes" id="UP000037069"/>
    </source>
</evidence>
<dbReference type="InterPro" id="IPR005549">
    <property type="entry name" value="Kinetochore_Nuf2_N"/>
</dbReference>
<comment type="caution">
    <text evidence="11">The sequence shown here is derived from an EMBL/GenBank/DDBJ whole genome shotgun (WGS) entry which is preliminary data.</text>
</comment>
<keyword evidence="4" id="KW-0132">Cell division</keyword>
<evidence type="ECO:0000256" key="9">
    <source>
        <dbReference type="SAM" id="Coils"/>
    </source>
</evidence>
<proteinExistence type="inferred from homology"/>
<evidence type="ECO:0000256" key="3">
    <source>
        <dbReference type="ARBA" id="ARBA00022454"/>
    </source>
</evidence>
<comment type="similarity">
    <text evidence="2">Belongs to the NUF2 family.</text>
</comment>
<gene>
    <name evidence="11" type="ORF">FF38_07011</name>
</gene>
<evidence type="ECO:0000256" key="2">
    <source>
        <dbReference type="ARBA" id="ARBA00005498"/>
    </source>
</evidence>
<evidence type="ECO:0000259" key="10">
    <source>
        <dbReference type="Pfam" id="PF03800"/>
    </source>
</evidence>
<dbReference type="Pfam" id="PF03800">
    <property type="entry name" value="Nuf2"/>
    <property type="match status" value="1"/>
</dbReference>
<evidence type="ECO:0000256" key="8">
    <source>
        <dbReference type="ARBA" id="ARBA00023328"/>
    </source>
</evidence>
<dbReference type="OrthoDB" id="7862063at2759"/>